<dbReference type="HOGENOM" id="CLU_315214_0_0_1"/>
<evidence type="ECO:0000256" key="2">
    <source>
        <dbReference type="SAM" id="MobiDB-lite"/>
    </source>
</evidence>
<reference evidence="3 4" key="1">
    <citation type="journal article" date="2013" name="PLoS Genet.">
        <title>Genomic mechanisms accounting for the adaptation to parasitism in nematode-trapping fungi.</title>
        <authorList>
            <person name="Meerupati T."/>
            <person name="Andersson K.M."/>
            <person name="Friman E."/>
            <person name="Kumar D."/>
            <person name="Tunlid A."/>
            <person name="Ahren D."/>
        </authorList>
    </citation>
    <scope>NUCLEOTIDE SEQUENCE [LARGE SCALE GENOMIC DNA]</scope>
    <source>
        <strain evidence="3 4">CBS 200.50</strain>
    </source>
</reference>
<dbReference type="Gene3D" id="2.130.10.10">
    <property type="entry name" value="YVTN repeat-like/Quinoprotein amine dehydrogenase"/>
    <property type="match status" value="1"/>
</dbReference>
<feature type="region of interest" description="Disordered" evidence="2">
    <location>
        <begin position="893"/>
        <end position="927"/>
    </location>
</feature>
<gene>
    <name evidence="3" type="ORF">H072_7378</name>
</gene>
<dbReference type="InterPro" id="IPR015943">
    <property type="entry name" value="WD40/YVTN_repeat-like_dom_sf"/>
</dbReference>
<feature type="repeat" description="TPR" evidence="1">
    <location>
        <begin position="293"/>
        <end position="326"/>
    </location>
</feature>
<feature type="compositionally biased region" description="Polar residues" evidence="2">
    <location>
        <begin position="119"/>
        <end position="137"/>
    </location>
</feature>
<accession>S8A7S0</accession>
<dbReference type="STRING" id="1284197.S8A7S0"/>
<feature type="region of interest" description="Disordered" evidence="2">
    <location>
        <begin position="14"/>
        <end position="96"/>
    </location>
</feature>
<dbReference type="AlphaFoldDB" id="S8A7S0"/>
<feature type="compositionally biased region" description="Polar residues" evidence="2">
    <location>
        <begin position="76"/>
        <end position="96"/>
    </location>
</feature>
<protein>
    <submittedName>
        <fullName evidence="3">Uncharacterized protein</fullName>
    </submittedName>
</protein>
<evidence type="ECO:0000256" key="1">
    <source>
        <dbReference type="PROSITE-ProRule" id="PRU00339"/>
    </source>
</evidence>
<comment type="caution">
    <text evidence="3">The sequence shown here is derived from an EMBL/GenBank/DDBJ whole genome shotgun (WGS) entry which is preliminary data.</text>
</comment>
<reference evidence="4" key="2">
    <citation type="submission" date="2013-04" db="EMBL/GenBank/DDBJ databases">
        <title>Genomic mechanisms accounting for the adaptation to parasitism in nematode-trapping fungi.</title>
        <authorList>
            <person name="Ahren D.G."/>
        </authorList>
    </citation>
    <scope>NUCLEOTIDE SEQUENCE [LARGE SCALE GENOMIC DNA]</scope>
    <source>
        <strain evidence="4">CBS 200.50</strain>
    </source>
</reference>
<feature type="compositionally biased region" description="Polar residues" evidence="2">
    <location>
        <begin position="32"/>
        <end position="62"/>
    </location>
</feature>
<keyword evidence="4" id="KW-1185">Reference proteome</keyword>
<feature type="region of interest" description="Disordered" evidence="2">
    <location>
        <begin position="109"/>
        <end position="191"/>
    </location>
</feature>
<sequence>MAFSGWKRMLGRKSRFENAAASDSTASHKESGLQSKQTPKQTYFENSVPDTPSISNAESSRQGGFPLRQEHESLRSKSSSAQNYLEASAPSQTTLTSQLENHISHLTLKIESSAPAPRTDSQAEYRQTGSFTESTEFSRLRQLTAPLGTSSETTSTIKGQLSSSITLNPDSDSGESYASAQSDDSDASDDSTILRQRESIRQQKITPPQEECKLALAKALEATDKVLANKLADKLALLLEGNHEKMPEIWNMDLAKLALNANCLPRPDIVTYVSAIGKGGLYQGRTVPPNLQIEALFIEGVLFLKVQNYTKAIKSFKRGYKLARQIVVPGQASDFIKILITTYEISGGPSEEVEVYTALLPKNYQPTPLFLLELQHLTATNEGGISPTVSEQVQDFLVVDSLRWIEAMGVMQSSGLALFMIRELERIYDNNTPKVVDADSEIIIRQIKYICKFLEQYNTIIDETPLQLHYLNLFLRFEQHLPQARGNLSVAMKIHDPEDQVSIAKRLESEFQEFLKIGYLPTSGGLTTNGGETPTLTFSPDCRRLAYSKPDAEVVIVKDLAFKDSSMMLITREKYIWDMSFAHEGGPLSNILALATRMSILLWDLTKNEQIRRNSLDLDFDDNSYKYSSNMLEFSTNNRCLGVLAGNNVFVLDVFTGSMLYRVNIDYIFIGFTFSHNGEYAVTLDNRGVLHKISSTSHISDITKFPQIDRYGDAGITKLSQIKCLPNEIVLAWHCWDTVVHGVTMDGKSAFSFKDIQFQASLAVSRSQRRFAIASRDSIIIGNIPDGEQVQSLKLPNNRDYGKILASAFFPSGDFLITVSGTDGLKCHKLTLDLKVEDRWVVRGNEPLLWIPPNYHAMIVSPSKSNCVLFTHLSGHSIEISFTLGRHEMLVRNRRFPGKGNNTSTRERPPPVDSSTLPPLIGRLQTT</sequence>
<evidence type="ECO:0000313" key="3">
    <source>
        <dbReference type="EMBL" id="EPS38849.1"/>
    </source>
</evidence>
<name>S8A7S0_DACHA</name>
<dbReference type="EMBL" id="AQGS01000522">
    <property type="protein sequence ID" value="EPS38849.1"/>
    <property type="molecule type" value="Genomic_DNA"/>
</dbReference>
<evidence type="ECO:0000313" key="4">
    <source>
        <dbReference type="Proteomes" id="UP000015100"/>
    </source>
</evidence>
<dbReference type="SUPFAM" id="SSF82171">
    <property type="entry name" value="DPP6 N-terminal domain-like"/>
    <property type="match status" value="1"/>
</dbReference>
<dbReference type="PROSITE" id="PS50005">
    <property type="entry name" value="TPR"/>
    <property type="match status" value="1"/>
</dbReference>
<dbReference type="Proteomes" id="UP000015100">
    <property type="component" value="Unassembled WGS sequence"/>
</dbReference>
<keyword evidence="1" id="KW-0802">TPR repeat</keyword>
<organism evidence="3 4">
    <name type="scientific">Dactylellina haptotyla (strain CBS 200.50)</name>
    <name type="common">Nematode-trapping fungus</name>
    <name type="synonym">Monacrosporium haptotylum</name>
    <dbReference type="NCBI Taxonomy" id="1284197"/>
    <lineage>
        <taxon>Eukaryota</taxon>
        <taxon>Fungi</taxon>
        <taxon>Dikarya</taxon>
        <taxon>Ascomycota</taxon>
        <taxon>Pezizomycotina</taxon>
        <taxon>Orbiliomycetes</taxon>
        <taxon>Orbiliales</taxon>
        <taxon>Orbiliaceae</taxon>
        <taxon>Dactylellina</taxon>
    </lineage>
</organism>
<feature type="compositionally biased region" description="Polar residues" evidence="2">
    <location>
        <begin position="147"/>
        <end position="176"/>
    </location>
</feature>
<proteinExistence type="predicted"/>
<dbReference type="InterPro" id="IPR019734">
    <property type="entry name" value="TPR_rpt"/>
</dbReference>